<accession>A0A6S6TP94</accession>
<dbReference type="Gene3D" id="1.10.287.110">
    <property type="entry name" value="DnaJ domain"/>
    <property type="match status" value="1"/>
</dbReference>
<feature type="transmembrane region" description="Helical" evidence="2">
    <location>
        <begin position="26"/>
        <end position="44"/>
    </location>
</feature>
<dbReference type="Pfam" id="PF00226">
    <property type="entry name" value="DnaJ"/>
    <property type="match status" value="1"/>
</dbReference>
<evidence type="ECO:0000256" key="1">
    <source>
        <dbReference type="SAM" id="MobiDB-lite"/>
    </source>
</evidence>
<evidence type="ECO:0000256" key="2">
    <source>
        <dbReference type="SAM" id="Phobius"/>
    </source>
</evidence>
<dbReference type="EMBL" id="CACVAS010000110">
    <property type="protein sequence ID" value="CAA6821075.1"/>
    <property type="molecule type" value="Genomic_DNA"/>
</dbReference>
<feature type="transmembrane region" description="Helical" evidence="2">
    <location>
        <begin position="81"/>
        <end position="101"/>
    </location>
</feature>
<dbReference type="PRINTS" id="PR00625">
    <property type="entry name" value="JDOMAIN"/>
</dbReference>
<dbReference type="PROSITE" id="PS50076">
    <property type="entry name" value="DNAJ_2"/>
    <property type="match status" value="1"/>
</dbReference>
<protein>
    <submittedName>
        <fullName evidence="4">DnaJ-class molecular chaperone CbpA</fullName>
    </submittedName>
</protein>
<dbReference type="CDD" id="cd06257">
    <property type="entry name" value="DnaJ"/>
    <property type="match status" value="1"/>
</dbReference>
<dbReference type="SUPFAM" id="SSF46565">
    <property type="entry name" value="Chaperone J-domain"/>
    <property type="match status" value="1"/>
</dbReference>
<dbReference type="InterPro" id="IPR050817">
    <property type="entry name" value="DjlA_DnaK_co-chaperone"/>
</dbReference>
<evidence type="ECO:0000259" key="3">
    <source>
        <dbReference type="PROSITE" id="PS50076"/>
    </source>
</evidence>
<feature type="domain" description="J" evidence="3">
    <location>
        <begin position="219"/>
        <end position="273"/>
    </location>
</feature>
<gene>
    <name evidence="4" type="ORF">HELGO_WM46379</name>
</gene>
<dbReference type="InterPro" id="IPR001623">
    <property type="entry name" value="DnaJ_domain"/>
</dbReference>
<name>A0A6S6TP94_9BACT</name>
<keyword evidence="2" id="KW-0472">Membrane</keyword>
<keyword evidence="2" id="KW-0812">Transmembrane</keyword>
<feature type="region of interest" description="Disordered" evidence="1">
    <location>
        <begin position="189"/>
        <end position="215"/>
    </location>
</feature>
<dbReference type="InterPro" id="IPR036869">
    <property type="entry name" value="J_dom_sf"/>
</dbReference>
<reference evidence="4" key="1">
    <citation type="submission" date="2020-01" db="EMBL/GenBank/DDBJ databases">
        <authorList>
            <person name="Meier V. D."/>
            <person name="Meier V D."/>
        </authorList>
    </citation>
    <scope>NUCLEOTIDE SEQUENCE</scope>
    <source>
        <strain evidence="4">HLG_WM_MAG_01</strain>
    </source>
</reference>
<evidence type="ECO:0000313" key="4">
    <source>
        <dbReference type="EMBL" id="CAA6821075.1"/>
    </source>
</evidence>
<feature type="transmembrane region" description="Helical" evidence="2">
    <location>
        <begin position="108"/>
        <end position="127"/>
    </location>
</feature>
<sequence length="273" mass="32658">MLELINNVMARVTNFITVLSDELNPLPIEILLGGSLWFFTLYFVSRWFKAYVIRLLLFIAGVSLIYSVMGRSHIITSVDLYAGLGLAIPHIEIVEITYLILRERTLFLVDKIIEIFYLIISPFIWFYQKLSNIFYFLQIKQTQRSEKKAEKEYYKEEFKREQEKARAEEQARYDEADIKEQNKREKEYKYKKKEKEKEKEKPQQPKEEPKTYSRWDSSNPYEVLGISENSTKQEIKKAYRNLAKIYHPDLTLTKEEEYTVILQKINKAYEVLK</sequence>
<proteinExistence type="predicted"/>
<dbReference type="AlphaFoldDB" id="A0A6S6TP94"/>
<dbReference type="SMART" id="SM00271">
    <property type="entry name" value="DnaJ"/>
    <property type="match status" value="1"/>
</dbReference>
<keyword evidence="2" id="KW-1133">Transmembrane helix</keyword>
<dbReference type="PANTHER" id="PTHR24074">
    <property type="entry name" value="CO-CHAPERONE PROTEIN DJLA"/>
    <property type="match status" value="1"/>
</dbReference>
<organism evidence="4">
    <name type="scientific">uncultured Sulfurovum sp</name>
    <dbReference type="NCBI Taxonomy" id="269237"/>
    <lineage>
        <taxon>Bacteria</taxon>
        <taxon>Pseudomonadati</taxon>
        <taxon>Campylobacterota</taxon>
        <taxon>Epsilonproteobacteria</taxon>
        <taxon>Campylobacterales</taxon>
        <taxon>Sulfurovaceae</taxon>
        <taxon>Sulfurovum</taxon>
        <taxon>environmental samples</taxon>
    </lineage>
</organism>
<feature type="transmembrane region" description="Helical" evidence="2">
    <location>
        <begin position="51"/>
        <end position="69"/>
    </location>
</feature>
<feature type="compositionally biased region" description="Basic and acidic residues" evidence="1">
    <location>
        <begin position="189"/>
        <end position="213"/>
    </location>
</feature>